<proteinExistence type="predicted"/>
<evidence type="ECO:0000313" key="2">
    <source>
        <dbReference type="Proteomes" id="UP000188637"/>
    </source>
</evidence>
<accession>A0ACC8XIY1</accession>
<gene>
    <name evidence="1" type="ORF">AN640_04235</name>
</gene>
<dbReference type="EMBL" id="LJHD01000050">
    <property type="protein sequence ID" value="ONI45675.1"/>
    <property type="molecule type" value="Genomic_DNA"/>
</dbReference>
<keyword evidence="2" id="KW-1185">Reference proteome</keyword>
<reference evidence="1" key="1">
    <citation type="submission" date="2016-08" db="EMBL/GenBank/DDBJ databases">
        <authorList>
            <person name="Ngugi D.K."/>
            <person name="Miyake S."/>
            <person name="Stingl U."/>
        </authorList>
    </citation>
    <scope>NUCLEOTIDE SEQUENCE</scope>
    <source>
        <strain evidence="1">SCG-D08WGA-EpuloA1</strain>
    </source>
</reference>
<organism evidence="1 2">
    <name type="scientific">Candidatus Epulonipiscium fishelsonii</name>
    <dbReference type="NCBI Taxonomy" id="77094"/>
    <lineage>
        <taxon>Bacteria</taxon>
        <taxon>Bacillati</taxon>
        <taxon>Bacillota</taxon>
        <taxon>Clostridia</taxon>
        <taxon>Lachnospirales</taxon>
        <taxon>Lachnospiraceae</taxon>
        <taxon>Candidatus Epulonipiscium</taxon>
    </lineage>
</organism>
<protein>
    <submittedName>
        <fullName evidence="1">Uncharacterized protein</fullName>
    </submittedName>
</protein>
<comment type="caution">
    <text evidence="1">The sequence shown here is derived from an EMBL/GenBank/DDBJ whole genome shotgun (WGS) entry which is preliminary data.</text>
</comment>
<evidence type="ECO:0000313" key="1">
    <source>
        <dbReference type="EMBL" id="ONI45675.1"/>
    </source>
</evidence>
<name>A0ACC8XIY1_9FIRM</name>
<sequence length="393" mass="43189">MIKQKLLVIGSGIFVVFFTGFPHLWSIYQPYIMESTGWSIDQSRLCFYFALITFAFGNVFGGKIQDRYKPSYAIWLGGIISTISVISSAYTADKSLIGMYVGYALQGIGQGMIYTTVISVFQKWFPTKIGFASGLAVTANAMCGFILAPPSKFWLKNYGPNTTFLLVGILVGLSWILGSIFVKNPPSYEVLSKSSAATNNLTTAQMIKTKEFYMLFVAMIASLLAYFLISPMAQIIQEEKGVPTEYTIYAIMIGPIANASFKLLLPTIADKLGRLRILKYNIFIGTFGMILIWLGTGYLSSIGIVLVYGSYGGVLGSFPSITSQYFGVKYQGQNYGTMLFGLSFASVVAPITYGFIDGNNYVYAGIISFIMAFLLILALDKNTIKSETKLLVN</sequence>
<dbReference type="Proteomes" id="UP000188637">
    <property type="component" value="Unassembled WGS sequence"/>
</dbReference>